<keyword evidence="1" id="KW-0812">Transmembrane</keyword>
<gene>
    <name evidence="2" type="ORF">ESB00_14340</name>
</gene>
<keyword evidence="1" id="KW-1133">Transmembrane helix</keyword>
<dbReference type="EMBL" id="SDHX01000002">
    <property type="protein sequence ID" value="RXK52887.1"/>
    <property type="molecule type" value="Genomic_DNA"/>
</dbReference>
<protein>
    <submittedName>
        <fullName evidence="2">Uncharacterized protein</fullName>
    </submittedName>
</protein>
<reference evidence="2 3" key="1">
    <citation type="submission" date="2019-01" db="EMBL/GenBank/DDBJ databases">
        <title>Lacunisphaera sp. strain TWA-58.</title>
        <authorList>
            <person name="Chen W.-M."/>
        </authorList>
    </citation>
    <scope>NUCLEOTIDE SEQUENCE [LARGE SCALE GENOMIC DNA]</scope>
    <source>
        <strain evidence="2 3">TWA-58</strain>
    </source>
</reference>
<evidence type="ECO:0000313" key="2">
    <source>
        <dbReference type="EMBL" id="RXK52887.1"/>
    </source>
</evidence>
<feature type="transmembrane region" description="Helical" evidence="1">
    <location>
        <begin position="44"/>
        <end position="66"/>
    </location>
</feature>
<sequence length="244" mass="26975">MNQPVISDPRARFWGNVAKYGALLVAGFLVAPYIWVAIGGLIGLIVAVGVILAAWMVRPVVFSFAANMRLKLIKAEAAKNPVETLQNDLKTKTQALSDRKDAIEKLNSQIRTFSDKVDEIRASYGPEDAGFLKLSRDLVDLRRVYAHRCEKWKEAREQLKLYEEEIKRANMIWEAAQAAAAARETSGLTEDEFYAKLRAETAFDAIQKSYNDALASLDTAMLEGPSADAISIPGSGVKTRPLTQ</sequence>
<accession>A0A4Q1C3G4</accession>
<dbReference type="RefSeq" id="WP_129048477.1">
    <property type="nucleotide sequence ID" value="NZ_SDHX01000002.1"/>
</dbReference>
<dbReference type="Proteomes" id="UP000290218">
    <property type="component" value="Unassembled WGS sequence"/>
</dbReference>
<comment type="caution">
    <text evidence="2">The sequence shown here is derived from an EMBL/GenBank/DDBJ whole genome shotgun (WGS) entry which is preliminary data.</text>
</comment>
<feature type="transmembrane region" description="Helical" evidence="1">
    <location>
        <begin position="20"/>
        <end position="38"/>
    </location>
</feature>
<evidence type="ECO:0000313" key="3">
    <source>
        <dbReference type="Proteomes" id="UP000290218"/>
    </source>
</evidence>
<dbReference type="OrthoDB" id="8994602at2"/>
<proteinExistence type="predicted"/>
<organism evidence="2 3">
    <name type="scientific">Oleiharenicola lentus</name>
    <dbReference type="NCBI Taxonomy" id="2508720"/>
    <lineage>
        <taxon>Bacteria</taxon>
        <taxon>Pseudomonadati</taxon>
        <taxon>Verrucomicrobiota</taxon>
        <taxon>Opitutia</taxon>
        <taxon>Opitutales</taxon>
        <taxon>Opitutaceae</taxon>
        <taxon>Oleiharenicola</taxon>
    </lineage>
</organism>
<evidence type="ECO:0000256" key="1">
    <source>
        <dbReference type="SAM" id="Phobius"/>
    </source>
</evidence>
<name>A0A4Q1C3G4_9BACT</name>
<keyword evidence="3" id="KW-1185">Reference proteome</keyword>
<keyword evidence="1" id="KW-0472">Membrane</keyword>
<dbReference type="AlphaFoldDB" id="A0A4Q1C3G4"/>